<dbReference type="Pfam" id="PF01852">
    <property type="entry name" value="START"/>
    <property type="match status" value="1"/>
</dbReference>
<dbReference type="InterPro" id="IPR000799">
    <property type="entry name" value="StAR-like"/>
</dbReference>
<dbReference type="OrthoDB" id="74575at2759"/>
<dbReference type="EMBL" id="OA884616">
    <property type="protein sequence ID" value="CAD7281048.1"/>
    <property type="molecule type" value="Genomic_DNA"/>
</dbReference>
<dbReference type="AlphaFoldDB" id="A0A7R9BUU5"/>
<reference evidence="3" key="1">
    <citation type="submission" date="2020-11" db="EMBL/GenBank/DDBJ databases">
        <authorList>
            <person name="Tran Van P."/>
        </authorList>
    </citation>
    <scope>NUCLEOTIDE SEQUENCE</scope>
</reference>
<feature type="chain" id="PRO_5036210291" description="START domain-containing protein" evidence="1">
    <location>
        <begin position="22"/>
        <end position="295"/>
    </location>
</feature>
<dbReference type="GO" id="GO:0031902">
    <property type="term" value="C:late endosome membrane"/>
    <property type="evidence" value="ECO:0007669"/>
    <property type="project" value="TreeGrafter"/>
</dbReference>
<accession>A0A7R9BUU5</accession>
<feature type="domain" description="START" evidence="2">
    <location>
        <begin position="97"/>
        <end position="291"/>
    </location>
</feature>
<dbReference type="GO" id="GO:0005765">
    <property type="term" value="C:lysosomal membrane"/>
    <property type="evidence" value="ECO:0007669"/>
    <property type="project" value="TreeGrafter"/>
</dbReference>
<evidence type="ECO:0000313" key="4">
    <source>
        <dbReference type="Proteomes" id="UP000678499"/>
    </source>
</evidence>
<dbReference type="EMBL" id="CAJPEX010002579">
    <property type="protein sequence ID" value="CAG0921200.1"/>
    <property type="molecule type" value="Genomic_DNA"/>
</dbReference>
<evidence type="ECO:0000313" key="3">
    <source>
        <dbReference type="EMBL" id="CAD7281048.1"/>
    </source>
</evidence>
<dbReference type="PANTHER" id="PTHR46121">
    <property type="entry name" value="STEROIDOGENIC ACUTE REGULATORY PROTEIN-LIKE"/>
    <property type="match status" value="1"/>
</dbReference>
<dbReference type="SMART" id="SM00234">
    <property type="entry name" value="START"/>
    <property type="match status" value="1"/>
</dbReference>
<dbReference type="GO" id="GO:0099044">
    <property type="term" value="P:vesicle tethering to endoplasmic reticulum"/>
    <property type="evidence" value="ECO:0007669"/>
    <property type="project" value="TreeGrafter"/>
</dbReference>
<organism evidence="3">
    <name type="scientific">Notodromas monacha</name>
    <dbReference type="NCBI Taxonomy" id="399045"/>
    <lineage>
        <taxon>Eukaryota</taxon>
        <taxon>Metazoa</taxon>
        <taxon>Ecdysozoa</taxon>
        <taxon>Arthropoda</taxon>
        <taxon>Crustacea</taxon>
        <taxon>Oligostraca</taxon>
        <taxon>Ostracoda</taxon>
        <taxon>Podocopa</taxon>
        <taxon>Podocopida</taxon>
        <taxon>Cypridocopina</taxon>
        <taxon>Cypridoidea</taxon>
        <taxon>Cyprididae</taxon>
        <taxon>Notodromas</taxon>
    </lineage>
</organism>
<dbReference type="GO" id="GO:0015485">
    <property type="term" value="F:cholesterol binding"/>
    <property type="evidence" value="ECO:0007669"/>
    <property type="project" value="TreeGrafter"/>
</dbReference>
<dbReference type="Gene3D" id="3.30.530.20">
    <property type="match status" value="1"/>
</dbReference>
<dbReference type="SUPFAM" id="SSF55961">
    <property type="entry name" value="Bet v1-like"/>
    <property type="match status" value="1"/>
</dbReference>
<dbReference type="GO" id="GO:0140284">
    <property type="term" value="C:endoplasmic reticulum-endosome membrane contact site"/>
    <property type="evidence" value="ECO:0007669"/>
    <property type="project" value="TreeGrafter"/>
</dbReference>
<sequence>MGILVHVLLQAMAVMTNLTQMDPKFEPLLGSLSKNSIPLEIQKPVVIPDASSTSAPVSDDAGRNPKAVPQLTGDLAQYQSYIQQGQETLAEIKELMNRDGWKTSRKDKVGTIVKYLFHPKYNRRIFMTTAVFPAPPEILYRVIWTEGGEMHKWNPKIEDVEILQPIGDIAQISRQVAANEAGGIVTQRDFVVLNERDEEDGPLGKIYYVAYVSTEWPGRPPLEDFVRAENGPSGFRFEPIEGNPDATKVTWIFNADLKFDHLPATMLNAVLPASTLNYMSSLRKHLEEMKSKGEF</sequence>
<dbReference type="InterPro" id="IPR023393">
    <property type="entry name" value="START-like_dom_sf"/>
</dbReference>
<name>A0A7R9BUU5_9CRUS</name>
<evidence type="ECO:0000259" key="2">
    <source>
        <dbReference type="PROSITE" id="PS50848"/>
    </source>
</evidence>
<dbReference type="PROSITE" id="PS50848">
    <property type="entry name" value="START"/>
    <property type="match status" value="1"/>
</dbReference>
<dbReference type="InterPro" id="IPR002913">
    <property type="entry name" value="START_lipid-bd_dom"/>
</dbReference>
<dbReference type="Proteomes" id="UP000678499">
    <property type="component" value="Unassembled WGS sequence"/>
</dbReference>
<dbReference type="PANTHER" id="PTHR46121:SF1">
    <property type="entry name" value="STARD3 N-TERMINAL-LIKE PROTEIN"/>
    <property type="match status" value="1"/>
</dbReference>
<dbReference type="InterPro" id="IPR051869">
    <property type="entry name" value="STARD3"/>
</dbReference>
<dbReference type="PRINTS" id="PR00978">
    <property type="entry name" value="STARPROTEIN"/>
</dbReference>
<feature type="signal peptide" evidence="1">
    <location>
        <begin position="1"/>
        <end position="21"/>
    </location>
</feature>
<keyword evidence="1" id="KW-0732">Signal</keyword>
<keyword evidence="4" id="KW-1185">Reference proteome</keyword>
<proteinExistence type="predicted"/>
<dbReference type="GO" id="GO:0030301">
    <property type="term" value="P:cholesterol transport"/>
    <property type="evidence" value="ECO:0007669"/>
    <property type="project" value="TreeGrafter"/>
</dbReference>
<evidence type="ECO:0000256" key="1">
    <source>
        <dbReference type="SAM" id="SignalP"/>
    </source>
</evidence>
<protein>
    <recommendedName>
        <fullName evidence="2">START domain-containing protein</fullName>
    </recommendedName>
</protein>
<gene>
    <name evidence="3" type="ORF">NMOB1V02_LOCUS8702</name>
</gene>
<dbReference type="GO" id="GO:0005789">
    <property type="term" value="C:endoplasmic reticulum membrane"/>
    <property type="evidence" value="ECO:0007669"/>
    <property type="project" value="TreeGrafter"/>
</dbReference>